<feature type="domain" description="Myb-like DNA-binding" evidence="2">
    <location>
        <begin position="60"/>
        <end position="104"/>
    </location>
</feature>
<evidence type="ECO:0000313" key="4">
    <source>
        <dbReference type="Proteomes" id="UP001521184"/>
    </source>
</evidence>
<accession>A0ABR3U4Q6</accession>
<feature type="compositionally biased region" description="Acidic residues" evidence="1">
    <location>
        <begin position="418"/>
        <end position="430"/>
    </location>
</feature>
<feature type="compositionally biased region" description="Basic and acidic residues" evidence="1">
    <location>
        <begin position="365"/>
        <end position="380"/>
    </location>
</feature>
<evidence type="ECO:0000313" key="3">
    <source>
        <dbReference type="EMBL" id="KAL1651955.1"/>
    </source>
</evidence>
<keyword evidence="4" id="KW-1185">Reference proteome</keyword>
<dbReference type="InterPro" id="IPR054505">
    <property type="entry name" value="Myb_DNA-bind_8"/>
</dbReference>
<gene>
    <name evidence="3" type="ORF">SLS58_000078</name>
</gene>
<evidence type="ECO:0000256" key="1">
    <source>
        <dbReference type="SAM" id="MobiDB-lite"/>
    </source>
</evidence>
<feature type="compositionally biased region" description="Polar residues" evidence="1">
    <location>
        <begin position="408"/>
        <end position="417"/>
    </location>
</feature>
<reference evidence="3 4" key="1">
    <citation type="journal article" date="2023" name="Plant Dis.">
        <title>First Report of Diplodia intermedia Causing Canker and Dieback Diseases on Apple Trees in Canada.</title>
        <authorList>
            <person name="Ellouze W."/>
            <person name="Ilyukhin E."/>
            <person name="Sulman M."/>
            <person name="Ali S."/>
        </authorList>
    </citation>
    <scope>NUCLEOTIDE SEQUENCE [LARGE SCALE GENOMIC DNA]</scope>
    <source>
        <strain evidence="3 4">M45-28</strain>
    </source>
</reference>
<organism evidence="3 4">
    <name type="scientific">Diplodia intermedia</name>
    <dbReference type="NCBI Taxonomy" id="856260"/>
    <lineage>
        <taxon>Eukaryota</taxon>
        <taxon>Fungi</taxon>
        <taxon>Dikarya</taxon>
        <taxon>Ascomycota</taxon>
        <taxon>Pezizomycotina</taxon>
        <taxon>Dothideomycetes</taxon>
        <taxon>Dothideomycetes incertae sedis</taxon>
        <taxon>Botryosphaeriales</taxon>
        <taxon>Botryosphaeriaceae</taxon>
        <taxon>Diplodia</taxon>
    </lineage>
</organism>
<feature type="region of interest" description="Disordered" evidence="1">
    <location>
        <begin position="358"/>
        <end position="430"/>
    </location>
</feature>
<feature type="domain" description="Myb-like DNA-binding" evidence="2">
    <location>
        <begin position="6"/>
        <end position="51"/>
    </location>
</feature>
<protein>
    <recommendedName>
        <fullName evidence="2">Myb-like DNA-binding domain-containing protein</fullName>
    </recommendedName>
</protein>
<dbReference type="EMBL" id="JAKEKT020000001">
    <property type="protein sequence ID" value="KAL1651955.1"/>
    <property type="molecule type" value="Genomic_DNA"/>
</dbReference>
<dbReference type="Pfam" id="PF22980">
    <property type="entry name" value="Myb_DNA-bind_8"/>
    <property type="match status" value="2"/>
</dbReference>
<feature type="compositionally biased region" description="Acidic residues" evidence="1">
    <location>
        <begin position="172"/>
        <end position="188"/>
    </location>
</feature>
<feature type="region of interest" description="Disordered" evidence="1">
    <location>
        <begin position="306"/>
        <end position="343"/>
    </location>
</feature>
<sequence>MPSDLENAKLMFLCLQFSTATAFDYKKIGDECGVSAGAASKRMSRLKQAVKAGKEGAGLDVRYLWSCIQHSDMNNVDFKAVGAELGLNPGAASKRWSRLKQALERGETGSAAPANGAPGGKKGSADSNKKPPAGGRKRQNTEAADDEDLGNGSVKKAKGNPSTARKIKAEENGNEDDNSDTVEDDTVNDPENKAFATSKKPAPSRTKAATTGPKKKSSTANADVATGPTLGEANSAPPALHRRRRPLTDEEIYQKLNVDEAEELEKRHMGPHRSAYPRAHNLTETFQALRTPDRKGTAAIFADIAIPNENGGGGGDKDDVTLLGGYPTPINTGSSPSKLKEMNKPTVEDVFSAIAEEAMKSPSAAEERARLKQQKVKEEANTSGHEQSPDWFQVPQNLLNPFIDGSATPANHGSFFSSDEDETGGDEEYV</sequence>
<dbReference type="Proteomes" id="UP001521184">
    <property type="component" value="Unassembled WGS sequence"/>
</dbReference>
<feature type="region of interest" description="Disordered" evidence="1">
    <location>
        <begin position="96"/>
        <end position="252"/>
    </location>
</feature>
<comment type="caution">
    <text evidence="3">The sequence shown here is derived from an EMBL/GenBank/DDBJ whole genome shotgun (WGS) entry which is preliminary data.</text>
</comment>
<name>A0ABR3U4Q6_9PEZI</name>
<proteinExistence type="predicted"/>
<evidence type="ECO:0000259" key="2">
    <source>
        <dbReference type="Pfam" id="PF22980"/>
    </source>
</evidence>